<feature type="transmembrane region" description="Helical" evidence="9">
    <location>
        <begin position="101"/>
        <end position="121"/>
    </location>
</feature>
<accession>A0A2D6YMP1</accession>
<evidence type="ECO:0000256" key="9">
    <source>
        <dbReference type="HAMAP-Rule" id="MF_00454"/>
    </source>
</evidence>
<keyword evidence="9" id="KW-0813">Transport</keyword>
<dbReference type="GO" id="GO:0140114">
    <property type="term" value="P:cellular detoxification of fluoride"/>
    <property type="evidence" value="ECO:0007669"/>
    <property type="project" value="UniProtKB-UniRule"/>
</dbReference>
<comment type="subcellular location">
    <subcellularLocation>
        <location evidence="1 9">Cell membrane</location>
        <topology evidence="1 9">Multi-pass membrane protein</topology>
    </subcellularLocation>
</comment>
<proteinExistence type="inferred from homology"/>
<feature type="transmembrane region" description="Helical" evidence="9">
    <location>
        <begin position="38"/>
        <end position="60"/>
    </location>
</feature>
<keyword evidence="9" id="KW-0479">Metal-binding</keyword>
<evidence type="ECO:0000256" key="8">
    <source>
        <dbReference type="ARBA" id="ARBA00035585"/>
    </source>
</evidence>
<feature type="transmembrane region" description="Helical" evidence="9">
    <location>
        <begin position="66"/>
        <end position="89"/>
    </location>
</feature>
<keyword evidence="9" id="KW-0915">Sodium</keyword>
<dbReference type="InterPro" id="IPR003691">
    <property type="entry name" value="FluC"/>
</dbReference>
<dbReference type="GO" id="GO:0046872">
    <property type="term" value="F:metal ion binding"/>
    <property type="evidence" value="ECO:0007669"/>
    <property type="project" value="UniProtKB-KW"/>
</dbReference>
<dbReference type="AlphaFoldDB" id="A0A2D6YMP1"/>
<evidence type="ECO:0000256" key="1">
    <source>
        <dbReference type="ARBA" id="ARBA00004651"/>
    </source>
</evidence>
<dbReference type="HAMAP" id="MF_00454">
    <property type="entry name" value="FluC"/>
    <property type="match status" value="1"/>
</dbReference>
<dbReference type="Proteomes" id="UP000226525">
    <property type="component" value="Unassembled WGS sequence"/>
</dbReference>
<sequence>MTLLQNFPWLWLLLGGSLGTVSRWWISRQFQIWLGDQFPYGTIFVNAVGSAAFGIFVVLLEKHSGARLLILSGFMGAFTTFSTFSYESVLLMQAGAWRTALLNISLNLFVSLSLCGLGIWVTQTLRS</sequence>
<evidence type="ECO:0000256" key="5">
    <source>
        <dbReference type="ARBA" id="ARBA00023136"/>
    </source>
</evidence>
<evidence type="ECO:0000256" key="3">
    <source>
        <dbReference type="ARBA" id="ARBA00022692"/>
    </source>
</evidence>
<reference evidence="11" key="1">
    <citation type="submission" date="2017-09" db="EMBL/GenBank/DDBJ databases">
        <title>The Reconstruction of 2,631 Draft Metagenome-Assembled Genomes from the Global Oceans.</title>
        <authorList>
            <person name="Tully B.J."/>
            <person name="Graham E.D."/>
            <person name="Heidelberg J.F."/>
        </authorList>
    </citation>
    <scope>NUCLEOTIDE SEQUENCE [LARGE SCALE GENOMIC DNA]</scope>
</reference>
<comment type="function">
    <text evidence="9">Fluoride-specific ion channel. Important for reducing fluoride concentration in the cell, thus reducing its toxicity.</text>
</comment>
<evidence type="ECO:0000256" key="7">
    <source>
        <dbReference type="ARBA" id="ARBA00035120"/>
    </source>
</evidence>
<comment type="similarity">
    <text evidence="7 9">Belongs to the fluoride channel Fluc/FEX (TC 1.A.43) family.</text>
</comment>
<feature type="binding site" evidence="9">
    <location>
        <position position="76"/>
    </location>
    <ligand>
        <name>Na(+)</name>
        <dbReference type="ChEBI" id="CHEBI:29101"/>
        <note>structural</note>
    </ligand>
</feature>
<dbReference type="NCBIfam" id="TIGR00494">
    <property type="entry name" value="crcB"/>
    <property type="match status" value="1"/>
</dbReference>
<dbReference type="EMBL" id="NZEX01000160">
    <property type="protein sequence ID" value="MAH64424.1"/>
    <property type="molecule type" value="Genomic_DNA"/>
</dbReference>
<comment type="activity regulation">
    <text evidence="9">Na(+) is not transported, but it plays an essential structural role and its presence is essential for fluoride channel function.</text>
</comment>
<evidence type="ECO:0000313" key="11">
    <source>
        <dbReference type="Proteomes" id="UP000226525"/>
    </source>
</evidence>
<gene>
    <name evidence="9 10" type="primary">crcB</name>
    <name evidence="9" type="synonym">fluC</name>
    <name evidence="10" type="ORF">CMN54_13455</name>
</gene>
<comment type="catalytic activity">
    <reaction evidence="8">
        <text>fluoride(in) = fluoride(out)</text>
        <dbReference type="Rhea" id="RHEA:76159"/>
        <dbReference type="ChEBI" id="CHEBI:17051"/>
    </reaction>
    <physiologicalReaction direction="left-to-right" evidence="8">
        <dbReference type="Rhea" id="RHEA:76160"/>
    </physiologicalReaction>
</comment>
<dbReference type="PANTHER" id="PTHR28259:SF1">
    <property type="entry name" value="FLUORIDE EXPORT PROTEIN 1-RELATED"/>
    <property type="match status" value="1"/>
</dbReference>
<comment type="caution">
    <text evidence="10">The sequence shown here is derived from an EMBL/GenBank/DDBJ whole genome shotgun (WGS) entry which is preliminary data.</text>
</comment>
<dbReference type="GO" id="GO:0005886">
    <property type="term" value="C:plasma membrane"/>
    <property type="evidence" value="ECO:0007669"/>
    <property type="project" value="UniProtKB-SubCell"/>
</dbReference>
<dbReference type="Pfam" id="PF02537">
    <property type="entry name" value="CRCB"/>
    <property type="match status" value="1"/>
</dbReference>
<evidence type="ECO:0000256" key="6">
    <source>
        <dbReference type="ARBA" id="ARBA00023303"/>
    </source>
</evidence>
<protein>
    <recommendedName>
        <fullName evidence="9">Fluoride-specific ion channel FluC</fullName>
    </recommendedName>
</protein>
<feature type="transmembrane region" description="Helical" evidence="9">
    <location>
        <begin position="6"/>
        <end position="26"/>
    </location>
</feature>
<evidence type="ECO:0000313" key="10">
    <source>
        <dbReference type="EMBL" id="MAH64424.1"/>
    </source>
</evidence>
<feature type="binding site" evidence="9">
    <location>
        <position position="79"/>
    </location>
    <ligand>
        <name>Na(+)</name>
        <dbReference type="ChEBI" id="CHEBI:29101"/>
        <note>structural</note>
    </ligand>
</feature>
<organism evidence="10 11">
    <name type="scientific">SAR324 cluster bacterium</name>
    <dbReference type="NCBI Taxonomy" id="2024889"/>
    <lineage>
        <taxon>Bacteria</taxon>
        <taxon>Deltaproteobacteria</taxon>
        <taxon>SAR324 cluster</taxon>
    </lineage>
</organism>
<name>A0A2D6YMP1_9DELT</name>
<keyword evidence="9" id="KW-0406">Ion transport</keyword>
<keyword evidence="3 9" id="KW-0812">Transmembrane</keyword>
<evidence type="ECO:0000256" key="2">
    <source>
        <dbReference type="ARBA" id="ARBA00022475"/>
    </source>
</evidence>
<keyword evidence="6 9" id="KW-0407">Ion channel</keyword>
<evidence type="ECO:0000256" key="4">
    <source>
        <dbReference type="ARBA" id="ARBA00022989"/>
    </source>
</evidence>
<dbReference type="GO" id="GO:0062054">
    <property type="term" value="F:fluoride channel activity"/>
    <property type="evidence" value="ECO:0007669"/>
    <property type="project" value="UniProtKB-UniRule"/>
</dbReference>
<keyword evidence="4 9" id="KW-1133">Transmembrane helix</keyword>
<keyword evidence="5 9" id="KW-0472">Membrane</keyword>
<keyword evidence="2 9" id="KW-1003">Cell membrane</keyword>
<dbReference type="PANTHER" id="PTHR28259">
    <property type="entry name" value="FLUORIDE EXPORT PROTEIN 1-RELATED"/>
    <property type="match status" value="1"/>
</dbReference>